<proteinExistence type="predicted"/>
<accession>A0A450ZDE9</accession>
<organism evidence="1">
    <name type="scientific">Candidatus Kentrum sp. TC</name>
    <dbReference type="NCBI Taxonomy" id="2126339"/>
    <lineage>
        <taxon>Bacteria</taxon>
        <taxon>Pseudomonadati</taxon>
        <taxon>Pseudomonadota</taxon>
        <taxon>Gammaproteobacteria</taxon>
        <taxon>Candidatus Kentrum</taxon>
    </lineage>
</organism>
<reference evidence="1" key="1">
    <citation type="submission" date="2019-02" db="EMBL/GenBank/DDBJ databases">
        <authorList>
            <person name="Gruber-Vodicka R. H."/>
            <person name="Seah K. B. B."/>
        </authorList>
    </citation>
    <scope>NUCLEOTIDE SEQUENCE</scope>
    <source>
        <strain evidence="1">BECK_BZ123</strain>
    </source>
</reference>
<gene>
    <name evidence="1" type="ORF">BECKTC1821D_GA0114238_11426</name>
</gene>
<protein>
    <submittedName>
        <fullName evidence="1">Transposase</fullName>
    </submittedName>
</protein>
<evidence type="ECO:0000313" key="1">
    <source>
        <dbReference type="EMBL" id="VFK51822.1"/>
    </source>
</evidence>
<dbReference type="AlphaFoldDB" id="A0A450ZDE9"/>
<dbReference type="EMBL" id="CAADFS010000142">
    <property type="protein sequence ID" value="VFK51822.1"/>
    <property type="molecule type" value="Genomic_DNA"/>
</dbReference>
<sequence length="67" mass="7743">MMVKGEIIVQMERKAEAKLCCRTSGKESPGYDARRRCCCHLDTWQYKTILEANVPRVKCPEHGVMAW</sequence>
<name>A0A450ZDE9_9GAMM</name>